<protein>
    <submittedName>
        <fullName evidence="1">Uncharacterized protein</fullName>
    </submittedName>
</protein>
<name>A0A8S3T735_MYTED</name>
<reference evidence="1" key="1">
    <citation type="submission" date="2021-03" db="EMBL/GenBank/DDBJ databases">
        <authorList>
            <person name="Bekaert M."/>
        </authorList>
    </citation>
    <scope>NUCLEOTIDE SEQUENCE</scope>
</reference>
<organism evidence="1 2">
    <name type="scientific">Mytilus edulis</name>
    <name type="common">Blue mussel</name>
    <dbReference type="NCBI Taxonomy" id="6550"/>
    <lineage>
        <taxon>Eukaryota</taxon>
        <taxon>Metazoa</taxon>
        <taxon>Spiralia</taxon>
        <taxon>Lophotrochozoa</taxon>
        <taxon>Mollusca</taxon>
        <taxon>Bivalvia</taxon>
        <taxon>Autobranchia</taxon>
        <taxon>Pteriomorphia</taxon>
        <taxon>Mytilida</taxon>
        <taxon>Mytiloidea</taxon>
        <taxon>Mytilidae</taxon>
        <taxon>Mytilinae</taxon>
        <taxon>Mytilus</taxon>
    </lineage>
</organism>
<dbReference type="EMBL" id="CAJPWZ010001955">
    <property type="protein sequence ID" value="CAG2227213.1"/>
    <property type="molecule type" value="Genomic_DNA"/>
</dbReference>
<evidence type="ECO:0000313" key="1">
    <source>
        <dbReference type="EMBL" id="CAG2227213.1"/>
    </source>
</evidence>
<keyword evidence="2" id="KW-1185">Reference proteome</keyword>
<sequence length="176" mass="19544">MGTVAPLQILSEENKNTNCMYSTIVTIEQGSQKVTCHIRAGEEEVETISIQNIQIHHVEVNTNTGDIPEKELTCRTICSQEHNVSNCLQCTTINTTEKPSPISNSDCHGQRVAPSCMSDVQETFHRNSDVEKNGNITKENRKIDTTNMPRKTYTCATSSDVENSAALSCHTHMMKT</sequence>
<dbReference type="AlphaFoldDB" id="A0A8S3T735"/>
<proteinExistence type="predicted"/>
<accession>A0A8S3T735</accession>
<gene>
    <name evidence="1" type="ORF">MEDL_40241</name>
</gene>
<evidence type="ECO:0000313" key="2">
    <source>
        <dbReference type="Proteomes" id="UP000683360"/>
    </source>
</evidence>
<dbReference type="Proteomes" id="UP000683360">
    <property type="component" value="Unassembled WGS sequence"/>
</dbReference>
<comment type="caution">
    <text evidence="1">The sequence shown here is derived from an EMBL/GenBank/DDBJ whole genome shotgun (WGS) entry which is preliminary data.</text>
</comment>